<evidence type="ECO:0000256" key="1">
    <source>
        <dbReference type="ARBA" id="ARBA00010515"/>
    </source>
</evidence>
<organism evidence="3 4">
    <name type="scientific">Brassica carinata</name>
    <name type="common">Ethiopian mustard</name>
    <name type="synonym">Abyssinian cabbage</name>
    <dbReference type="NCBI Taxonomy" id="52824"/>
    <lineage>
        <taxon>Eukaryota</taxon>
        <taxon>Viridiplantae</taxon>
        <taxon>Streptophyta</taxon>
        <taxon>Embryophyta</taxon>
        <taxon>Tracheophyta</taxon>
        <taxon>Spermatophyta</taxon>
        <taxon>Magnoliopsida</taxon>
        <taxon>eudicotyledons</taxon>
        <taxon>Gunneridae</taxon>
        <taxon>Pentapetalae</taxon>
        <taxon>rosids</taxon>
        <taxon>malvids</taxon>
        <taxon>Brassicales</taxon>
        <taxon>Brassicaceae</taxon>
        <taxon>Brassiceae</taxon>
        <taxon>Brassica</taxon>
    </lineage>
</organism>
<evidence type="ECO:0000313" key="3">
    <source>
        <dbReference type="EMBL" id="KAG2328368.1"/>
    </source>
</evidence>
<dbReference type="InterPro" id="IPR013094">
    <property type="entry name" value="AB_hydrolase_3"/>
</dbReference>
<proteinExistence type="inferred from homology"/>
<dbReference type="Gene3D" id="3.40.50.1820">
    <property type="entry name" value="alpha/beta hydrolase"/>
    <property type="match status" value="1"/>
</dbReference>
<dbReference type="InterPro" id="IPR050466">
    <property type="entry name" value="Carboxylest/Gibb_receptor"/>
</dbReference>
<keyword evidence="4" id="KW-1185">Reference proteome</keyword>
<dbReference type="OrthoDB" id="408631at2759"/>
<dbReference type="GO" id="GO:0052689">
    <property type="term" value="F:carboxylic ester hydrolase activity"/>
    <property type="evidence" value="ECO:0007669"/>
    <property type="project" value="TreeGrafter"/>
</dbReference>
<dbReference type="AlphaFoldDB" id="A0A8X7WCM1"/>
<dbReference type="InterPro" id="IPR029058">
    <property type="entry name" value="AB_hydrolase_fold"/>
</dbReference>
<reference evidence="3 4" key="1">
    <citation type="submission" date="2020-02" db="EMBL/GenBank/DDBJ databases">
        <authorList>
            <person name="Ma Q."/>
            <person name="Huang Y."/>
            <person name="Song X."/>
            <person name="Pei D."/>
        </authorList>
    </citation>
    <scope>NUCLEOTIDE SEQUENCE [LARGE SCALE GENOMIC DNA]</scope>
    <source>
        <strain evidence="3">Sxm20200214</strain>
        <tissue evidence="3">Leaf</tissue>
    </source>
</reference>
<dbReference type="Proteomes" id="UP000886595">
    <property type="component" value="Unassembled WGS sequence"/>
</dbReference>
<dbReference type="SUPFAM" id="SSF53474">
    <property type="entry name" value="alpha/beta-Hydrolases"/>
    <property type="match status" value="1"/>
</dbReference>
<dbReference type="PANTHER" id="PTHR23024:SF529">
    <property type="entry name" value="CARBOXYLESTERASE 5-RELATED"/>
    <property type="match status" value="1"/>
</dbReference>
<protein>
    <recommendedName>
        <fullName evidence="2">Alpha/beta hydrolase fold-3 domain-containing protein</fullName>
    </recommendedName>
</protein>
<comment type="similarity">
    <text evidence="1">Belongs to the 'GDXG' lipolytic enzyme family.</text>
</comment>
<dbReference type="EMBL" id="JAAMPC010000002">
    <property type="protein sequence ID" value="KAG2328368.1"/>
    <property type="molecule type" value="Genomic_DNA"/>
</dbReference>
<sequence length="306" mass="34025">MESDLVSEHLPFIRIYKDGRVERLTGTENHPNINHTSSVSKDVVYSREHNLSRPSKNKLSLLIYIHGGGWIIESPFSLIYHNYVTDVIKSANCLAVSIQYHRAPEHPVPASYEDSWSAVQWMFSYCDGSGPEEWINEHANFGRVFIGGESAGANMTHHMAMRAGKEKLDPKIKGIAVVHPAFWGTDPVDEHDVQDRDMRSGIGGLWEKVVSPNSVNGTDDPLFNVVGSDSDLSGLGCEKVLVAVAGKDVFVRQGLGYAAKLKKSGWKGDVEVVEEEEEGHVFHLQNPDSENASKFFERFVEFITNG</sequence>
<dbReference type="Pfam" id="PF07859">
    <property type="entry name" value="Abhydrolase_3"/>
    <property type="match status" value="1"/>
</dbReference>
<feature type="domain" description="Alpha/beta hydrolase fold-3" evidence="2">
    <location>
        <begin position="62"/>
        <end position="283"/>
    </location>
</feature>
<comment type="caution">
    <text evidence="3">The sequence shown here is derived from an EMBL/GenBank/DDBJ whole genome shotgun (WGS) entry which is preliminary data.</text>
</comment>
<evidence type="ECO:0000259" key="2">
    <source>
        <dbReference type="Pfam" id="PF07859"/>
    </source>
</evidence>
<gene>
    <name evidence="3" type="ORF">Bca52824_011096</name>
</gene>
<dbReference type="PANTHER" id="PTHR23024">
    <property type="entry name" value="ARYLACETAMIDE DEACETYLASE"/>
    <property type="match status" value="1"/>
</dbReference>
<name>A0A8X7WCM1_BRACI</name>
<evidence type="ECO:0000313" key="4">
    <source>
        <dbReference type="Proteomes" id="UP000886595"/>
    </source>
</evidence>
<accession>A0A8X7WCM1</accession>